<dbReference type="PANTHER" id="PTHR28457">
    <property type="entry name" value="COILED-COIL DOMAIN-CONTAINING PROTEIN 189"/>
    <property type="match status" value="1"/>
</dbReference>
<evidence type="ECO:0000313" key="1">
    <source>
        <dbReference type="EMBL" id="PVD30910.1"/>
    </source>
</evidence>
<evidence type="ECO:0000313" key="2">
    <source>
        <dbReference type="Proteomes" id="UP000245119"/>
    </source>
</evidence>
<sequence length="303" mass="34747">MKQRKEDEEDQKDISLAFQLLPQDISKELLEMDIDEMQRKIIEIFKLNNCTIDLREAALADYYTSAVWWAKEQGFNEQQMSGFFTAVHTLLENIKEKHMTLVDNMKSLKQMLVGIGTEISTDFTKGGLDFLDLVQAQAIIKYITNSLFQHYRLYEYMFSNTQAEEIIGHEIQIAVPKAANLPFPPPLDEGIEEEVINLYLKEALPAPASTSDIWNMNLDYKIHLAESVCLNRRLQNLRKQTTQKHTINLESDIFSQLTAQDVQEVVESVAAEMLGNLQHEVAVKLQEKENAIITKINKVLKVA</sequence>
<gene>
    <name evidence="1" type="ORF">C0Q70_10185</name>
</gene>
<accession>A0A2T7PBX4</accession>
<proteinExistence type="predicted"/>
<keyword evidence="2" id="KW-1185">Reference proteome</keyword>
<dbReference type="OrthoDB" id="2126027at2759"/>
<dbReference type="STRING" id="400727.A0A2T7PBX4"/>
<dbReference type="Proteomes" id="UP000245119">
    <property type="component" value="Linkage Group LG5"/>
</dbReference>
<organism evidence="1 2">
    <name type="scientific">Pomacea canaliculata</name>
    <name type="common">Golden apple snail</name>
    <dbReference type="NCBI Taxonomy" id="400727"/>
    <lineage>
        <taxon>Eukaryota</taxon>
        <taxon>Metazoa</taxon>
        <taxon>Spiralia</taxon>
        <taxon>Lophotrochozoa</taxon>
        <taxon>Mollusca</taxon>
        <taxon>Gastropoda</taxon>
        <taxon>Caenogastropoda</taxon>
        <taxon>Architaenioglossa</taxon>
        <taxon>Ampullarioidea</taxon>
        <taxon>Ampullariidae</taxon>
        <taxon>Pomacea</taxon>
    </lineage>
</organism>
<reference evidence="1 2" key="1">
    <citation type="submission" date="2018-04" db="EMBL/GenBank/DDBJ databases">
        <title>The genome of golden apple snail Pomacea canaliculata provides insight into stress tolerance and invasive adaptation.</title>
        <authorList>
            <person name="Liu C."/>
            <person name="Liu B."/>
            <person name="Ren Y."/>
            <person name="Zhang Y."/>
            <person name="Wang H."/>
            <person name="Li S."/>
            <person name="Jiang F."/>
            <person name="Yin L."/>
            <person name="Zhang G."/>
            <person name="Qian W."/>
            <person name="Fan W."/>
        </authorList>
    </citation>
    <scope>NUCLEOTIDE SEQUENCE [LARGE SCALE GENOMIC DNA]</scope>
    <source>
        <strain evidence="1">SZHN2017</strain>
        <tissue evidence="1">Muscle</tissue>
    </source>
</reference>
<dbReference type="EMBL" id="PZQS01000005">
    <property type="protein sequence ID" value="PVD30910.1"/>
    <property type="molecule type" value="Genomic_DNA"/>
</dbReference>
<dbReference type="InterPro" id="IPR032727">
    <property type="entry name" value="CLAMP"/>
</dbReference>
<protein>
    <submittedName>
        <fullName evidence="1">Uncharacterized protein</fullName>
    </submittedName>
</protein>
<name>A0A2T7PBX4_POMCA</name>
<dbReference type="AlphaFoldDB" id="A0A2T7PBX4"/>
<dbReference type="PANTHER" id="PTHR28457:SF3">
    <property type="entry name" value="CILIARY-ASSOCIATED CALCIUM-BINDING COILED-COIL PROTEIN 1"/>
    <property type="match status" value="1"/>
</dbReference>
<dbReference type="Pfam" id="PF14769">
    <property type="entry name" value="CLAMP"/>
    <property type="match status" value="1"/>
</dbReference>
<comment type="caution">
    <text evidence="1">The sequence shown here is derived from an EMBL/GenBank/DDBJ whole genome shotgun (WGS) entry which is preliminary data.</text>
</comment>